<dbReference type="Gene3D" id="3.30.310.70">
    <property type="entry name" value="TT1751-like domain"/>
    <property type="match status" value="1"/>
</dbReference>
<dbReference type="AlphaFoldDB" id="A0A0D6PAK2"/>
<evidence type="ECO:0000259" key="1">
    <source>
        <dbReference type="Pfam" id="PF03625"/>
    </source>
</evidence>
<protein>
    <recommendedName>
        <fullName evidence="1">DUF302 domain-containing protein</fullName>
    </recommendedName>
</protein>
<evidence type="ECO:0000313" key="3">
    <source>
        <dbReference type="Proteomes" id="UP000032680"/>
    </source>
</evidence>
<reference evidence="2 3" key="1">
    <citation type="submission" date="2012-11" db="EMBL/GenBank/DDBJ databases">
        <title>Whole genome sequence of Acidisphaera rubrifaciens HS-AP3.</title>
        <authorList>
            <person name="Azuma Y."/>
            <person name="Higashiura N."/>
            <person name="Hirakawa H."/>
            <person name="Matsushita K."/>
        </authorList>
    </citation>
    <scope>NUCLEOTIDE SEQUENCE [LARGE SCALE GENOMIC DNA]</scope>
    <source>
        <strain evidence="2 3">HS-AP3</strain>
    </source>
</reference>
<dbReference type="InterPro" id="IPR035923">
    <property type="entry name" value="TT1751-like_sf"/>
</dbReference>
<feature type="domain" description="DUF302" evidence="1">
    <location>
        <begin position="36"/>
        <end position="98"/>
    </location>
</feature>
<evidence type="ECO:0000313" key="2">
    <source>
        <dbReference type="EMBL" id="GAN78223.1"/>
    </source>
</evidence>
<dbReference type="PANTHER" id="PTHR38342">
    <property type="entry name" value="SLR5037 PROTEIN"/>
    <property type="match status" value="1"/>
</dbReference>
<name>A0A0D6PAK2_9PROT</name>
<gene>
    <name evidence="2" type="ORF">Asru_0690_03</name>
</gene>
<dbReference type="OrthoDB" id="9799367at2"/>
<dbReference type="InterPro" id="IPR005180">
    <property type="entry name" value="DUF302"/>
</dbReference>
<dbReference type="CDD" id="cd14797">
    <property type="entry name" value="DUF302"/>
    <property type="match status" value="1"/>
</dbReference>
<keyword evidence="3" id="KW-1185">Reference proteome</keyword>
<sequence>MPDGLVTHPSAHSVAETMDRLAAAVVARGMTVFVRVDHGTAATEAGMDLRPTELLVFGQAKGGTPLMQASQTAGIDLPLKALCWADEAGVVRLGYNDPLWIARRHDAGDAAAASVRAMGAMLEAVSGEACRP</sequence>
<dbReference type="SUPFAM" id="SSF103247">
    <property type="entry name" value="TT1751-like"/>
    <property type="match status" value="1"/>
</dbReference>
<dbReference type="EMBL" id="BANB01000689">
    <property type="protein sequence ID" value="GAN78223.1"/>
    <property type="molecule type" value="Genomic_DNA"/>
</dbReference>
<proteinExistence type="predicted"/>
<dbReference type="PANTHER" id="PTHR38342:SF2">
    <property type="entry name" value="INNER MEMBRANE OR EXPORTED"/>
    <property type="match status" value="1"/>
</dbReference>
<dbReference type="Pfam" id="PF03625">
    <property type="entry name" value="DUF302"/>
    <property type="match status" value="1"/>
</dbReference>
<dbReference type="Proteomes" id="UP000032680">
    <property type="component" value="Unassembled WGS sequence"/>
</dbReference>
<comment type="caution">
    <text evidence="2">The sequence shown here is derived from an EMBL/GenBank/DDBJ whole genome shotgun (WGS) entry which is preliminary data.</text>
</comment>
<organism evidence="2 3">
    <name type="scientific">Acidisphaera rubrifaciens HS-AP3</name>
    <dbReference type="NCBI Taxonomy" id="1231350"/>
    <lineage>
        <taxon>Bacteria</taxon>
        <taxon>Pseudomonadati</taxon>
        <taxon>Pseudomonadota</taxon>
        <taxon>Alphaproteobacteria</taxon>
        <taxon>Acetobacterales</taxon>
        <taxon>Acetobacteraceae</taxon>
        <taxon>Acidisphaera</taxon>
    </lineage>
</organism>
<dbReference type="RefSeq" id="WP_048862702.1">
    <property type="nucleotide sequence ID" value="NZ_BANB01000689.1"/>
</dbReference>
<accession>A0A0D6PAK2</accession>